<keyword evidence="9" id="KW-1185">Reference proteome</keyword>
<reference evidence="8 9" key="1">
    <citation type="submission" date="2020-04" db="EMBL/GenBank/DDBJ databases">
        <authorList>
            <person name="Laetsch R D."/>
            <person name="Stevens L."/>
            <person name="Kumar S."/>
            <person name="Blaxter L. M."/>
        </authorList>
    </citation>
    <scope>NUCLEOTIDE SEQUENCE [LARGE SCALE GENOMIC DNA]</scope>
</reference>
<evidence type="ECO:0000256" key="6">
    <source>
        <dbReference type="SAM" id="MobiDB-lite"/>
    </source>
</evidence>
<dbReference type="InterPro" id="IPR021013">
    <property type="entry name" value="ATPase_Vma12"/>
</dbReference>
<keyword evidence="4 7" id="KW-1133">Transmembrane helix</keyword>
<dbReference type="GO" id="GO:0005789">
    <property type="term" value="C:endoplasmic reticulum membrane"/>
    <property type="evidence" value="ECO:0007669"/>
    <property type="project" value="UniProtKB-SubCell"/>
</dbReference>
<evidence type="ECO:0000256" key="1">
    <source>
        <dbReference type="ARBA" id="ARBA00004477"/>
    </source>
</evidence>
<evidence type="ECO:0000313" key="9">
    <source>
        <dbReference type="Proteomes" id="UP000494206"/>
    </source>
</evidence>
<comment type="subcellular location">
    <subcellularLocation>
        <location evidence="1">Endoplasmic reticulum membrane</location>
        <topology evidence="1">Multi-pass membrane protein</topology>
    </subcellularLocation>
</comment>
<evidence type="ECO:0008006" key="10">
    <source>
        <dbReference type="Google" id="ProtNLM"/>
    </source>
</evidence>
<feature type="region of interest" description="Disordered" evidence="6">
    <location>
        <begin position="194"/>
        <end position="218"/>
    </location>
</feature>
<keyword evidence="3" id="KW-0256">Endoplasmic reticulum</keyword>
<name>A0A8S1FEV4_9PELO</name>
<dbReference type="AlphaFoldDB" id="A0A8S1FEV4"/>
<dbReference type="GO" id="GO:0070072">
    <property type="term" value="P:vacuolar proton-transporting V-type ATPase complex assembly"/>
    <property type="evidence" value="ECO:0007669"/>
    <property type="project" value="InterPro"/>
</dbReference>
<dbReference type="PANTHER" id="PTHR31394:SF1">
    <property type="entry name" value="TRANSMEMBRANE PROTEIN 199"/>
    <property type="match status" value="1"/>
</dbReference>
<sequence>MAQWTLTDENRKILNKLLTENSVPAKTASAIKEITKKTVLTFEDITNIKNKLPDDVPVCVFFNKLKLSYEDHTYKASEEFRKKTEELKIQQEQDSYRRLVRSVDPLQKYGRTDHMENFGAEMRTVNRQVMSVVNVIITVVGAFFFGFSGVTYAYPHLKLDLATRFIIGLVPATIVFFADLYFVIKSMDMGEDIEPPSTTTPKSGANFSFKNMEEKKND</sequence>
<accession>A0A8S1FEV4</accession>
<evidence type="ECO:0000313" key="8">
    <source>
        <dbReference type="EMBL" id="CAB3411298.1"/>
    </source>
</evidence>
<protein>
    <recommendedName>
        <fullName evidence="10">Transmembrane protein 199</fullName>
    </recommendedName>
</protein>
<keyword evidence="5 7" id="KW-0472">Membrane</keyword>
<dbReference type="OrthoDB" id="19981at2759"/>
<feature type="compositionally biased region" description="Polar residues" evidence="6">
    <location>
        <begin position="196"/>
        <end position="209"/>
    </location>
</feature>
<evidence type="ECO:0000256" key="3">
    <source>
        <dbReference type="ARBA" id="ARBA00022824"/>
    </source>
</evidence>
<keyword evidence="2 7" id="KW-0812">Transmembrane</keyword>
<dbReference type="PANTHER" id="PTHR31394">
    <property type="entry name" value="TRANSMEMBRANE PROTEIN 199"/>
    <property type="match status" value="1"/>
</dbReference>
<comment type="caution">
    <text evidence="8">The sequence shown here is derived from an EMBL/GenBank/DDBJ whole genome shotgun (WGS) entry which is preliminary data.</text>
</comment>
<dbReference type="Proteomes" id="UP000494206">
    <property type="component" value="Unassembled WGS sequence"/>
</dbReference>
<evidence type="ECO:0000256" key="4">
    <source>
        <dbReference type="ARBA" id="ARBA00022989"/>
    </source>
</evidence>
<dbReference type="EMBL" id="CADEPM010000013">
    <property type="protein sequence ID" value="CAB3411298.1"/>
    <property type="molecule type" value="Genomic_DNA"/>
</dbReference>
<evidence type="ECO:0000256" key="2">
    <source>
        <dbReference type="ARBA" id="ARBA00022692"/>
    </source>
</evidence>
<gene>
    <name evidence="8" type="ORF">CBOVIS_LOCUS12705</name>
</gene>
<dbReference type="Pfam" id="PF11712">
    <property type="entry name" value="Vma12"/>
    <property type="match status" value="1"/>
</dbReference>
<evidence type="ECO:0000256" key="5">
    <source>
        <dbReference type="ARBA" id="ARBA00023136"/>
    </source>
</evidence>
<feature type="transmembrane region" description="Helical" evidence="7">
    <location>
        <begin position="132"/>
        <end position="155"/>
    </location>
</feature>
<evidence type="ECO:0000256" key="7">
    <source>
        <dbReference type="SAM" id="Phobius"/>
    </source>
</evidence>
<feature type="transmembrane region" description="Helical" evidence="7">
    <location>
        <begin position="161"/>
        <end position="184"/>
    </location>
</feature>
<organism evidence="8 9">
    <name type="scientific">Caenorhabditis bovis</name>
    <dbReference type="NCBI Taxonomy" id="2654633"/>
    <lineage>
        <taxon>Eukaryota</taxon>
        <taxon>Metazoa</taxon>
        <taxon>Ecdysozoa</taxon>
        <taxon>Nematoda</taxon>
        <taxon>Chromadorea</taxon>
        <taxon>Rhabditida</taxon>
        <taxon>Rhabditina</taxon>
        <taxon>Rhabditomorpha</taxon>
        <taxon>Rhabditoidea</taxon>
        <taxon>Rhabditidae</taxon>
        <taxon>Peloderinae</taxon>
        <taxon>Caenorhabditis</taxon>
    </lineage>
</organism>
<proteinExistence type="predicted"/>